<dbReference type="GO" id="GO:0003723">
    <property type="term" value="F:RNA binding"/>
    <property type="evidence" value="ECO:0007669"/>
    <property type="project" value="UniProtKB-KW"/>
</dbReference>
<dbReference type="Pfam" id="PF03291">
    <property type="entry name" value="mRNA_G-N7_MeTrfase"/>
    <property type="match status" value="1"/>
</dbReference>
<dbReference type="Gene3D" id="1.10.357.40">
    <property type="entry name" value="YbiA-like"/>
    <property type="match status" value="1"/>
</dbReference>
<proteinExistence type="predicted"/>
<evidence type="ECO:0000256" key="6">
    <source>
        <dbReference type="SAM" id="MobiDB-lite"/>
    </source>
</evidence>
<evidence type="ECO:0000259" key="7">
    <source>
        <dbReference type="PROSITE" id="PS51562"/>
    </source>
</evidence>
<protein>
    <recommendedName>
        <fullName evidence="1">mRNA (guanine-N(7))-methyltransferase</fullName>
        <ecNumber evidence="1">2.1.1.56</ecNumber>
    </recommendedName>
</protein>
<feature type="compositionally biased region" description="Gly residues" evidence="6">
    <location>
        <begin position="248"/>
        <end position="259"/>
    </location>
</feature>
<evidence type="ECO:0000256" key="5">
    <source>
        <dbReference type="ARBA" id="ARBA00022884"/>
    </source>
</evidence>
<organism evidence="8">
    <name type="scientific">viral metagenome</name>
    <dbReference type="NCBI Taxonomy" id="1070528"/>
    <lineage>
        <taxon>unclassified sequences</taxon>
        <taxon>metagenomes</taxon>
        <taxon>organismal metagenomes</taxon>
    </lineage>
</organism>
<reference evidence="8" key="1">
    <citation type="journal article" date="2020" name="Nature">
        <title>Giant virus diversity and host interactions through global metagenomics.</title>
        <authorList>
            <person name="Schulz F."/>
            <person name="Roux S."/>
            <person name="Paez-Espino D."/>
            <person name="Jungbluth S."/>
            <person name="Walsh D.A."/>
            <person name="Denef V.J."/>
            <person name="McMahon K.D."/>
            <person name="Konstantinidis K.T."/>
            <person name="Eloe-Fadrosh E.A."/>
            <person name="Kyrpides N.C."/>
            <person name="Woyke T."/>
        </authorList>
    </citation>
    <scope>NUCLEOTIDE SEQUENCE</scope>
    <source>
        <strain evidence="8">GVMAG-M-3300023174-132</strain>
    </source>
</reference>
<dbReference type="Gene3D" id="3.30.470.30">
    <property type="entry name" value="DNA ligase/mRNA capping enzyme"/>
    <property type="match status" value="1"/>
</dbReference>
<dbReference type="PANTHER" id="PTHR12189:SF2">
    <property type="entry name" value="MRNA CAP GUANINE-N7 METHYLTRANSFERASE"/>
    <property type="match status" value="1"/>
</dbReference>
<name>A0A6C0DCL2_9ZZZZ</name>
<dbReference type="InterPro" id="IPR029063">
    <property type="entry name" value="SAM-dependent_MTases_sf"/>
</dbReference>
<dbReference type="CDD" id="cd02440">
    <property type="entry name" value="AdoMet_MTases"/>
    <property type="match status" value="1"/>
</dbReference>
<dbReference type="SUPFAM" id="SSF56091">
    <property type="entry name" value="DNA ligase/mRNA capping enzyme, catalytic domain"/>
    <property type="match status" value="1"/>
</dbReference>
<accession>A0A6C0DCL2</accession>
<feature type="region of interest" description="Disordered" evidence="6">
    <location>
        <begin position="248"/>
        <end position="272"/>
    </location>
</feature>
<evidence type="ECO:0000256" key="3">
    <source>
        <dbReference type="ARBA" id="ARBA00022679"/>
    </source>
</evidence>
<keyword evidence="5" id="KW-0694">RNA-binding</keyword>
<dbReference type="GO" id="GO:0004482">
    <property type="term" value="F:mRNA 5'-cap (guanine-N7-)-methyltransferase activity"/>
    <property type="evidence" value="ECO:0007669"/>
    <property type="project" value="UniProtKB-EC"/>
</dbReference>
<evidence type="ECO:0000313" key="8">
    <source>
        <dbReference type="EMBL" id="QHT13679.1"/>
    </source>
</evidence>
<dbReference type="Gene3D" id="3.40.50.150">
    <property type="entry name" value="Vaccinia Virus protein VP39"/>
    <property type="match status" value="1"/>
</dbReference>
<dbReference type="InterPro" id="IPR012340">
    <property type="entry name" value="NA-bd_OB-fold"/>
</dbReference>
<dbReference type="Gene3D" id="2.40.50.140">
    <property type="entry name" value="Nucleic acid-binding proteins"/>
    <property type="match status" value="1"/>
</dbReference>
<evidence type="ECO:0000256" key="2">
    <source>
        <dbReference type="ARBA" id="ARBA00022603"/>
    </source>
</evidence>
<dbReference type="SUPFAM" id="SSF53335">
    <property type="entry name" value="S-adenosyl-L-methionine-dependent methyltransferases"/>
    <property type="match status" value="1"/>
</dbReference>
<sequence>MDLRRSDMENLQELAAVWKRTAGAELEAMLLDLDLTGWQDVTSYLRSLGMKEAPQLVKLNICLSNDIRITLEGAGVIQAYCRDNRLTGKPFTAMVKENIADAKPVDITAYGIKAKLKREIPLAADDVRVKEALERWDSLGKHFRMIQRFEFVAPDGVPMRFDISIVRENAGRPARTFQEGRVASVPPRYEAEIELTAKREKTEVPVAVRTLIRGIQWLVQGRQRSFVLCSVSAATYVRESLVRTFGSGLGSGSGSGSGRNRGRYNQPFRYPAPQPATLERRNMVTPPEPGVANLVAMPGGYNVTDKADGLRSALFVSDNGRIFLIDGGGRVYATGKEAPKELAGLVLDGEWIRRDRAGKQVSQYYAFDILADRGGDTGVTGLPFAIAGALLGSAAAAGTRQARMSLAVNALGSATQTVRGVPPGQNLQVGMKTFRIVEGGTDAIYREAAAATLEDARQAPYMTDGLIFTPNAAALPSGTGTWREQLKWKPASENTIDFLVLVDRERGRDGKPTSVDAVGTKYREDSAQTVRFKTLRLFVGSARDAVFQDPRSAVLSGAPLPASLDEGEWREVEFKPSDPRDPMASISYVAIAEEQGSDSEGNIIRAANGDIIQSDMIVEMAYMPERAPGWRWVPTRVRHDKTERWLAAQAGAAGSRRGGTMNADWVANSIWNSIHNPVTEAAVRTGKVEFCPAGPVAAAGAIGRSRGPGRDLIRVQCMTNFHDDWIKKRMLLGRTLAAGGAIADLATGNGSDLRLWLAAGAGRVLACDVSPPAINDPSDGAYSRLLSKMIALGGRDRLPPVVYAVADEARRLVTGEAGSEAEDQALLKASVTPEGYDVVSCMFGIHGMLRDSNTLAGFLTNLADLIKVGGYFVGCGLDGDTVAKALHTGAGVVMGRDDAAEVWTITRRYGTGVGSIVPPSDAGLGLQFDLDFIAAGWSHQEYLVSWNYLQGRLAECGLELLTADEMAAMGLTSSTGLFGDAWNSAVAAGERYEMTDAVRRLSFMNRWWILRRRSDRRPAGPTEGPPAPPVGLTVQRTATAEPAVAPASLAPSSLAPSSLASPAPVAPAAAGAGAVLSAIPEETFDVISLAADEMPPAGKPTAEPPFLVNADAKLPNLRLGEELGDWPRYLTPRILTEITDMKDSTVKYPCVEAALAAAKFQLATDKPELGPQLFRVEGAIHQKFSRERAKGGSAEMIAKLTDDEMVAVRIASGKAKLKAYKAAWNQEAWDAAKEMVYRTYLQQRFEKDKKFQDILLAIKARGGEILFANGTEPTELGVGVLADGTIVGGENKIGRWLMELTA</sequence>
<dbReference type="InterPro" id="IPR039753">
    <property type="entry name" value="RG7MT1"/>
</dbReference>
<keyword evidence="3" id="KW-0808">Transferase</keyword>
<dbReference type="EC" id="2.1.1.56" evidence="1"/>
<keyword evidence="4" id="KW-0949">S-adenosyl-L-methionine</keyword>
<dbReference type="EMBL" id="MN739575">
    <property type="protein sequence ID" value="QHT13679.1"/>
    <property type="molecule type" value="Genomic_DNA"/>
</dbReference>
<evidence type="ECO:0000256" key="4">
    <source>
        <dbReference type="ARBA" id="ARBA00022691"/>
    </source>
</evidence>
<dbReference type="InterPro" id="IPR037238">
    <property type="entry name" value="YbiA-like_sf"/>
</dbReference>
<feature type="domain" description="MRNA cap 0 methyltransferase" evidence="7">
    <location>
        <begin position="714"/>
        <end position="1013"/>
    </location>
</feature>
<keyword evidence="2" id="KW-0489">Methyltransferase</keyword>
<evidence type="ECO:0000256" key="1">
    <source>
        <dbReference type="ARBA" id="ARBA00011926"/>
    </source>
</evidence>
<dbReference type="PROSITE" id="PS51562">
    <property type="entry name" value="RNA_CAP0_MT"/>
    <property type="match status" value="1"/>
</dbReference>
<dbReference type="PANTHER" id="PTHR12189">
    <property type="entry name" value="MRNA GUANINE-7- METHYLTRANSFERASE"/>
    <property type="match status" value="1"/>
</dbReference>
<dbReference type="InterPro" id="IPR004971">
    <property type="entry name" value="mRNA_G-N7_MeTrfase_dom"/>
</dbReference>
<dbReference type="GO" id="GO:0005634">
    <property type="term" value="C:nucleus"/>
    <property type="evidence" value="ECO:0007669"/>
    <property type="project" value="TreeGrafter"/>
</dbReference>